<feature type="compositionally biased region" description="Basic residues" evidence="4">
    <location>
        <begin position="705"/>
        <end position="718"/>
    </location>
</feature>
<dbReference type="InterPro" id="IPR036236">
    <property type="entry name" value="Znf_C2H2_sf"/>
</dbReference>
<name>A0A4W5RHA1_9TELE</name>
<dbReference type="STRING" id="62062.ENSHHUP00000089276"/>
<dbReference type="GeneTree" id="ENSGT00940000160909"/>
<dbReference type="PROSITE" id="PS00028">
    <property type="entry name" value="ZINC_FINGER_C2H2_1"/>
    <property type="match status" value="1"/>
</dbReference>
<evidence type="ECO:0000313" key="7">
    <source>
        <dbReference type="Proteomes" id="UP000314982"/>
    </source>
</evidence>
<dbReference type="PANTHER" id="PTHR17614:SF13">
    <property type="entry name" value="ZINC FINGER PROTEIN 804A"/>
    <property type="match status" value="1"/>
</dbReference>
<evidence type="ECO:0000256" key="3">
    <source>
        <dbReference type="ARBA" id="ARBA00022833"/>
    </source>
</evidence>
<keyword evidence="7" id="KW-1185">Reference proteome</keyword>
<feature type="compositionally biased region" description="Basic residues" evidence="4">
    <location>
        <begin position="552"/>
        <end position="566"/>
    </location>
</feature>
<dbReference type="GO" id="GO:0005634">
    <property type="term" value="C:nucleus"/>
    <property type="evidence" value="ECO:0007669"/>
    <property type="project" value="TreeGrafter"/>
</dbReference>
<evidence type="ECO:0000259" key="5">
    <source>
        <dbReference type="PROSITE" id="PS00028"/>
    </source>
</evidence>
<reference evidence="6" key="2">
    <citation type="submission" date="2025-08" db="UniProtKB">
        <authorList>
            <consortium name="Ensembl"/>
        </authorList>
    </citation>
    <scope>IDENTIFICATION</scope>
</reference>
<dbReference type="InterPro" id="IPR013087">
    <property type="entry name" value="Znf_C2H2_type"/>
</dbReference>
<feature type="domain" description="C2H2-type" evidence="5">
    <location>
        <begin position="59"/>
        <end position="81"/>
    </location>
</feature>
<sequence>MACYYIVINSTHLSNGHFRNVKGVFQGPLNKNGRKNLDYSQKERTMAESLGDLKANFYCELCDKQYYKHQEFDNHINSYDHAHKQRLKELKQREFARNVSSKSKKDVRKQERAIRRLHELAEQRREVQCAPGSGPMFRSTTVAVEGGYRGARGDRVSSRTQTSTQEHTMCPNITLDTVTDKTSTIQVQQTPESVARKCGQKISFSFSFPKKASVKLESSAAVFCQAGEDGSSRQACRQRLIVQPNSPRPPAGLDPPSPPASKKALHNKGEIHIAGSQGKGLTNAPLGSDSSMPPAKLCAILVYSEDVALPCAVQSSVFSNTLEDCGLDMVQGSMKSNLAEQRQETEVDQIQGTETDKIMLADNVSHEGGHPLSNCTNPLNEAIYTQPQDKVLSVSEDEKWTVARPCKPFCSILSKNGRTVLQWPYEMLTFTRSSPSISYSCNPLQFDFRASTKNTGCKVVERDVEKSAELAKKSCSDEAILETRELYRSSPSPERSLVQECCERPKGQGCEEPNNTLIRKYEQCCNYSEQLATTSLAHTAMAVDTHSCCSRSQRRRRRRGHRRMTHRGGDRYKGATERFGNCLTLPNHCERLDDQMSDSSAKQFQPDTAGVVRQAVAESVNGPAASLAHSDEALQGPGQINEGNMRHQLSKHVNATEHTTLNCGSLQTNPAITSATVLLQKGGRCRKRTIDDQTVGSTCVNPLHKPNKRRRRRRRACGAHHSSVADVSSGERYEQGADGLSPCTGSDSPGSEDRLNPYALEKSIDSVNGRSSCIGQINGSDLKRDIFDSGAKGSDVIVANKSVMSPDHPRFHSKSDGSCKVFLPIGNEKMSETFNASYTELEEESFKSKDCYRSTLDRLEKHCLQHLQAHRKAMDHHAFPDKLKHIPVSSPIVLHPVQLPLPLSTSITIHQTFLQHHADFLQPQPPLMSPILPFTHLPLGAEVYSPGHPPFIYPSPISIMARPSLHTMTMSFHPLPHTLFPPHHTVIPLQPLF</sequence>
<dbReference type="AlphaFoldDB" id="A0A4W5RHA1"/>
<organism evidence="6 7">
    <name type="scientific">Hucho hucho</name>
    <name type="common">huchen</name>
    <dbReference type="NCBI Taxonomy" id="62062"/>
    <lineage>
        <taxon>Eukaryota</taxon>
        <taxon>Metazoa</taxon>
        <taxon>Chordata</taxon>
        <taxon>Craniata</taxon>
        <taxon>Vertebrata</taxon>
        <taxon>Euteleostomi</taxon>
        <taxon>Actinopterygii</taxon>
        <taxon>Neopterygii</taxon>
        <taxon>Teleostei</taxon>
        <taxon>Protacanthopterygii</taxon>
        <taxon>Salmoniformes</taxon>
        <taxon>Salmonidae</taxon>
        <taxon>Salmoninae</taxon>
        <taxon>Hucho</taxon>
    </lineage>
</organism>
<feature type="compositionally biased region" description="Pro residues" evidence="4">
    <location>
        <begin position="246"/>
        <end position="259"/>
    </location>
</feature>
<reference evidence="7" key="1">
    <citation type="submission" date="2018-06" db="EMBL/GenBank/DDBJ databases">
        <title>Genome assembly of Danube salmon.</title>
        <authorList>
            <person name="Macqueen D.J."/>
            <person name="Gundappa M.K."/>
        </authorList>
    </citation>
    <scope>NUCLEOTIDE SEQUENCE [LARGE SCALE GENOMIC DNA]</scope>
</reference>
<feature type="region of interest" description="Disordered" evidence="4">
    <location>
        <begin position="551"/>
        <end position="572"/>
    </location>
</feature>
<dbReference type="GO" id="GO:0008270">
    <property type="term" value="F:zinc ion binding"/>
    <property type="evidence" value="ECO:0007669"/>
    <property type="project" value="UniProtKB-KW"/>
</dbReference>
<dbReference type="Ensembl" id="ENSHHUT00000092044.1">
    <property type="protein sequence ID" value="ENSHHUP00000089276.1"/>
    <property type="gene ID" value="ENSHHUG00000051549.1"/>
</dbReference>
<dbReference type="InterPro" id="IPR052445">
    <property type="entry name" value="ZnF-G_patch_domain"/>
</dbReference>
<evidence type="ECO:0000256" key="4">
    <source>
        <dbReference type="SAM" id="MobiDB-lite"/>
    </source>
</evidence>
<evidence type="ECO:0000256" key="2">
    <source>
        <dbReference type="ARBA" id="ARBA00022771"/>
    </source>
</evidence>
<protein>
    <submittedName>
        <fullName evidence="6">Zinc finger protein 804A</fullName>
    </submittedName>
</protein>
<dbReference type="SUPFAM" id="SSF57667">
    <property type="entry name" value="beta-beta-alpha zinc fingers"/>
    <property type="match status" value="1"/>
</dbReference>
<dbReference type="PANTHER" id="PTHR17614">
    <property type="entry name" value="ZINC FINGER-CONTAINING"/>
    <property type="match status" value="1"/>
</dbReference>
<feature type="region of interest" description="Disordered" evidence="4">
    <location>
        <begin position="243"/>
        <end position="264"/>
    </location>
</feature>
<dbReference type="Proteomes" id="UP000314982">
    <property type="component" value="Unassembled WGS sequence"/>
</dbReference>
<accession>A0A4W5RHA1</accession>
<reference evidence="6" key="3">
    <citation type="submission" date="2025-09" db="UniProtKB">
        <authorList>
            <consortium name="Ensembl"/>
        </authorList>
    </citation>
    <scope>IDENTIFICATION</scope>
</reference>
<feature type="region of interest" description="Disordered" evidence="4">
    <location>
        <begin position="701"/>
        <end position="756"/>
    </location>
</feature>
<keyword evidence="3" id="KW-0862">Zinc</keyword>
<keyword evidence="2" id="KW-0863">Zinc-finger</keyword>
<keyword evidence="1" id="KW-0479">Metal-binding</keyword>
<evidence type="ECO:0000256" key="1">
    <source>
        <dbReference type="ARBA" id="ARBA00022723"/>
    </source>
</evidence>
<evidence type="ECO:0000313" key="6">
    <source>
        <dbReference type="Ensembl" id="ENSHHUP00000089276.1"/>
    </source>
</evidence>
<proteinExistence type="predicted"/>